<gene>
    <name evidence="2" type="ORF">SAMN05216188_110261</name>
</gene>
<dbReference type="Proteomes" id="UP000199352">
    <property type="component" value="Unassembled WGS sequence"/>
</dbReference>
<accession>A0A1H9NKN8</accession>
<proteinExistence type="predicted"/>
<dbReference type="EMBL" id="FOFR01000010">
    <property type="protein sequence ID" value="SER36461.1"/>
    <property type="molecule type" value="Genomic_DNA"/>
</dbReference>
<reference evidence="3" key="1">
    <citation type="submission" date="2016-10" db="EMBL/GenBank/DDBJ databases">
        <authorList>
            <person name="Varghese N."/>
            <person name="Submissions S."/>
        </authorList>
    </citation>
    <scope>NUCLEOTIDE SEQUENCE [LARGE SCALE GENOMIC DNA]</scope>
    <source>
        <strain evidence="3">CGMCC 4.3525</strain>
    </source>
</reference>
<organism evidence="2 3">
    <name type="scientific">Lentzea xinjiangensis</name>
    <dbReference type="NCBI Taxonomy" id="402600"/>
    <lineage>
        <taxon>Bacteria</taxon>
        <taxon>Bacillati</taxon>
        <taxon>Actinomycetota</taxon>
        <taxon>Actinomycetes</taxon>
        <taxon>Pseudonocardiales</taxon>
        <taxon>Pseudonocardiaceae</taxon>
        <taxon>Lentzea</taxon>
    </lineage>
</organism>
<dbReference type="AlphaFoldDB" id="A0A1H9NKN8"/>
<evidence type="ECO:0000313" key="2">
    <source>
        <dbReference type="EMBL" id="SER36461.1"/>
    </source>
</evidence>
<protein>
    <submittedName>
        <fullName evidence="2">Uncharacterized protein</fullName>
    </submittedName>
</protein>
<feature type="region of interest" description="Disordered" evidence="1">
    <location>
        <begin position="1"/>
        <end position="23"/>
    </location>
</feature>
<evidence type="ECO:0000313" key="3">
    <source>
        <dbReference type="Proteomes" id="UP000199352"/>
    </source>
</evidence>
<evidence type="ECO:0000256" key="1">
    <source>
        <dbReference type="SAM" id="MobiDB-lite"/>
    </source>
</evidence>
<sequence length="108" mass="11346">MTPTSEPGPIRTEPTLAELPQASSDLTGLLTEIRKRGPYARVVVDYGGPRAVRVGTPFLHGFDALAPGQEGPEVVFHPDETPGSKAGRASTPHRAVLSGLTNECESAV</sequence>
<name>A0A1H9NKN8_9PSEU</name>
<keyword evidence="3" id="KW-1185">Reference proteome</keyword>